<dbReference type="Gene3D" id="3.30.710.10">
    <property type="entry name" value="Potassium Channel Kv1.1, Chain A"/>
    <property type="match status" value="1"/>
</dbReference>
<dbReference type="EMBL" id="JAGGNH010000007">
    <property type="protein sequence ID" value="KAJ0967013.1"/>
    <property type="molecule type" value="Genomic_DNA"/>
</dbReference>
<dbReference type="InterPro" id="IPR016073">
    <property type="entry name" value="Skp1_comp_POZ"/>
</dbReference>
<proteinExistence type="inferred from homology"/>
<comment type="pathway">
    <text evidence="1 4">Protein modification; protein ubiquitination.</text>
</comment>
<dbReference type="InterPro" id="IPR016897">
    <property type="entry name" value="SKP1"/>
</dbReference>
<dbReference type="PANTHER" id="PTHR11165">
    <property type="entry name" value="SKP1"/>
    <property type="match status" value="1"/>
</dbReference>
<sequence>MADDAKKMIKIIKIQSSDGQEFEVEQPAAEMSRLIKQVLEAGDNSEDTIKVPEVKGEVLSKVLEYCKKHAESNNSKELKVWDKSFVDVNLPTLYNLIAASDFLRVKDLQILTCSRVANIIKGKSVDDIRTTFNISNDLSPEEEADVRKENQWDME</sequence>
<dbReference type="Pfam" id="PF03931">
    <property type="entry name" value="Skp1_POZ"/>
    <property type="match status" value="1"/>
</dbReference>
<dbReference type="InterPro" id="IPR011333">
    <property type="entry name" value="SKP1/BTB/POZ_sf"/>
</dbReference>
<evidence type="ECO:0000256" key="4">
    <source>
        <dbReference type="PIRNR" id="PIRNR028729"/>
    </source>
</evidence>
<evidence type="ECO:0000259" key="6">
    <source>
        <dbReference type="Pfam" id="PF03931"/>
    </source>
</evidence>
<dbReference type="InterPro" id="IPR016072">
    <property type="entry name" value="Skp1_comp_dimer"/>
</dbReference>
<evidence type="ECO:0000256" key="3">
    <source>
        <dbReference type="ARBA" id="ARBA00022786"/>
    </source>
</evidence>
<dbReference type="AlphaFoldDB" id="A0A9D5C630"/>
<dbReference type="SUPFAM" id="SSF54695">
    <property type="entry name" value="POZ domain"/>
    <property type="match status" value="1"/>
</dbReference>
<feature type="domain" description="SKP1 component POZ" evidence="6">
    <location>
        <begin position="10"/>
        <end position="70"/>
    </location>
</feature>
<dbReference type="SUPFAM" id="SSF81382">
    <property type="entry name" value="Skp1 dimerisation domain-like"/>
    <property type="match status" value="1"/>
</dbReference>
<dbReference type="Pfam" id="PF01466">
    <property type="entry name" value="Skp1"/>
    <property type="match status" value="1"/>
</dbReference>
<feature type="domain" description="SKP1 component dimerisation" evidence="5">
    <location>
        <begin position="106"/>
        <end position="152"/>
    </location>
</feature>
<gene>
    <name evidence="7" type="ORF">J5N97_023930</name>
</gene>
<dbReference type="FunFam" id="3.30.710.10:FF:000026">
    <property type="entry name" value="E3 ubiquitin ligase complex SCF subunit"/>
    <property type="match status" value="1"/>
</dbReference>
<dbReference type="OrthoDB" id="652070at2759"/>
<keyword evidence="8" id="KW-1185">Reference proteome</keyword>
<dbReference type="InterPro" id="IPR036296">
    <property type="entry name" value="SKP1-like_dim_sf"/>
</dbReference>
<dbReference type="GO" id="GO:0009867">
    <property type="term" value="P:jasmonic acid mediated signaling pathway"/>
    <property type="evidence" value="ECO:0007669"/>
    <property type="project" value="UniProtKB-ARBA"/>
</dbReference>
<comment type="similarity">
    <text evidence="2 4">Belongs to the SKP1 family.</text>
</comment>
<dbReference type="GO" id="GO:0016567">
    <property type="term" value="P:protein ubiquitination"/>
    <property type="evidence" value="ECO:0007669"/>
    <property type="project" value="UniProtKB-UniRule"/>
</dbReference>
<name>A0A9D5C630_9LILI</name>
<reference evidence="7" key="1">
    <citation type="submission" date="2021-03" db="EMBL/GenBank/DDBJ databases">
        <authorList>
            <person name="Li Z."/>
            <person name="Yang C."/>
        </authorList>
    </citation>
    <scope>NUCLEOTIDE SEQUENCE</scope>
    <source>
        <strain evidence="7">Dzin_1.0</strain>
        <tissue evidence="7">Leaf</tissue>
    </source>
</reference>
<dbReference type="PIRSF" id="PIRSF028729">
    <property type="entry name" value="E3_ubiquit_lig_SCF_Skp"/>
    <property type="match status" value="1"/>
</dbReference>
<evidence type="ECO:0000313" key="8">
    <source>
        <dbReference type="Proteomes" id="UP001085076"/>
    </source>
</evidence>
<evidence type="ECO:0000259" key="5">
    <source>
        <dbReference type="Pfam" id="PF01466"/>
    </source>
</evidence>
<protein>
    <recommendedName>
        <fullName evidence="4">SKP1-like protein</fullName>
    </recommendedName>
</protein>
<dbReference type="GO" id="GO:0006511">
    <property type="term" value="P:ubiquitin-dependent protein catabolic process"/>
    <property type="evidence" value="ECO:0007669"/>
    <property type="project" value="InterPro"/>
</dbReference>
<dbReference type="Proteomes" id="UP001085076">
    <property type="component" value="Miscellaneous, Linkage group lg07"/>
</dbReference>
<comment type="caution">
    <text evidence="7">The sequence shown here is derived from an EMBL/GenBank/DDBJ whole genome shotgun (WGS) entry which is preliminary data.</text>
</comment>
<dbReference type="InterPro" id="IPR001232">
    <property type="entry name" value="SKP1-like"/>
</dbReference>
<organism evidence="7 8">
    <name type="scientific">Dioscorea zingiberensis</name>
    <dbReference type="NCBI Taxonomy" id="325984"/>
    <lineage>
        <taxon>Eukaryota</taxon>
        <taxon>Viridiplantae</taxon>
        <taxon>Streptophyta</taxon>
        <taxon>Embryophyta</taxon>
        <taxon>Tracheophyta</taxon>
        <taxon>Spermatophyta</taxon>
        <taxon>Magnoliopsida</taxon>
        <taxon>Liliopsida</taxon>
        <taxon>Dioscoreales</taxon>
        <taxon>Dioscoreaceae</taxon>
        <taxon>Dioscorea</taxon>
    </lineage>
</organism>
<accession>A0A9D5C630</accession>
<keyword evidence="3 4" id="KW-0833">Ubl conjugation pathway</keyword>
<evidence type="ECO:0000256" key="1">
    <source>
        <dbReference type="ARBA" id="ARBA00004906"/>
    </source>
</evidence>
<reference evidence="7" key="2">
    <citation type="journal article" date="2022" name="Hortic Res">
        <title>The genome of Dioscorea zingiberensis sheds light on the biosynthesis, origin and evolution of the medicinally important diosgenin saponins.</title>
        <authorList>
            <person name="Li Y."/>
            <person name="Tan C."/>
            <person name="Li Z."/>
            <person name="Guo J."/>
            <person name="Li S."/>
            <person name="Chen X."/>
            <person name="Wang C."/>
            <person name="Dai X."/>
            <person name="Yang H."/>
            <person name="Song W."/>
            <person name="Hou L."/>
            <person name="Xu J."/>
            <person name="Tong Z."/>
            <person name="Xu A."/>
            <person name="Yuan X."/>
            <person name="Wang W."/>
            <person name="Yang Q."/>
            <person name="Chen L."/>
            <person name="Sun Z."/>
            <person name="Wang K."/>
            <person name="Pan B."/>
            <person name="Chen J."/>
            <person name="Bao Y."/>
            <person name="Liu F."/>
            <person name="Qi X."/>
            <person name="Gang D.R."/>
            <person name="Wen J."/>
            <person name="Li J."/>
        </authorList>
    </citation>
    <scope>NUCLEOTIDE SEQUENCE</scope>
    <source>
        <strain evidence="7">Dzin_1.0</strain>
    </source>
</reference>
<evidence type="ECO:0000256" key="2">
    <source>
        <dbReference type="ARBA" id="ARBA00009993"/>
    </source>
</evidence>
<evidence type="ECO:0000313" key="7">
    <source>
        <dbReference type="EMBL" id="KAJ0967013.1"/>
    </source>
</evidence>
<comment type="function">
    <text evidence="4">Involved in ubiquitination and subsequent proteasomal degradation of target proteins. Together with CUL1, RBX1 and a F-box protein, it forms a SCF E3 ubiquitin ligase complex. The functional specificity of this complex depends on the type of F-box protein. In the SCF complex, it serves as an adapter that links the F-box protein to CUL1.</text>
</comment>
<dbReference type="SMART" id="SM00512">
    <property type="entry name" value="Skp1"/>
    <property type="match status" value="1"/>
</dbReference>
<comment type="subunit">
    <text evidence="4">Part of a SCF (SKP1-cullin-F-box) protein ligase complex.</text>
</comment>